<evidence type="ECO:0000256" key="5">
    <source>
        <dbReference type="ARBA" id="ARBA00022989"/>
    </source>
</evidence>
<evidence type="ECO:0000313" key="9">
    <source>
        <dbReference type="EMBL" id="QDT30463.1"/>
    </source>
</evidence>
<keyword evidence="3" id="KW-1003">Cell membrane</keyword>
<dbReference type="RefSeq" id="WP_145452396.1">
    <property type="nucleotide sequence ID" value="NZ_CP037421.1"/>
</dbReference>
<feature type="transmembrane region" description="Helical" evidence="7">
    <location>
        <begin position="150"/>
        <end position="167"/>
    </location>
</feature>
<feature type="transmembrane region" description="Helical" evidence="7">
    <location>
        <begin position="479"/>
        <end position="505"/>
    </location>
</feature>
<feature type="transmembrane region" description="Helical" evidence="7">
    <location>
        <begin position="124"/>
        <end position="144"/>
    </location>
</feature>
<evidence type="ECO:0000259" key="8">
    <source>
        <dbReference type="Pfam" id="PF00482"/>
    </source>
</evidence>
<gene>
    <name evidence="9" type="primary">epsF_7</name>
    <name evidence="9" type="ORF">Enr10x_58290</name>
</gene>
<evidence type="ECO:0000256" key="6">
    <source>
        <dbReference type="ARBA" id="ARBA00023136"/>
    </source>
</evidence>
<feature type="transmembrane region" description="Helical" evidence="7">
    <location>
        <begin position="277"/>
        <end position="300"/>
    </location>
</feature>
<dbReference type="Gene3D" id="1.20.81.30">
    <property type="entry name" value="Type II secretion system (T2SS), domain F"/>
    <property type="match status" value="2"/>
</dbReference>
<dbReference type="AlphaFoldDB" id="A0A517QFQ2"/>
<feature type="transmembrane region" description="Helical" evidence="7">
    <location>
        <begin position="48"/>
        <end position="69"/>
    </location>
</feature>
<comment type="similarity">
    <text evidence="2">Belongs to the GSP F family.</text>
</comment>
<comment type="subcellular location">
    <subcellularLocation>
        <location evidence="1">Cell membrane</location>
        <topology evidence="1">Multi-pass membrane protein</topology>
    </subcellularLocation>
</comment>
<organism evidence="9 10">
    <name type="scientific">Gimesia panareensis</name>
    <dbReference type="NCBI Taxonomy" id="2527978"/>
    <lineage>
        <taxon>Bacteria</taxon>
        <taxon>Pseudomonadati</taxon>
        <taxon>Planctomycetota</taxon>
        <taxon>Planctomycetia</taxon>
        <taxon>Planctomycetales</taxon>
        <taxon>Planctomycetaceae</taxon>
        <taxon>Gimesia</taxon>
    </lineage>
</organism>
<proteinExistence type="inferred from homology"/>
<evidence type="ECO:0000256" key="7">
    <source>
        <dbReference type="SAM" id="Phobius"/>
    </source>
</evidence>
<feature type="transmembrane region" description="Helical" evidence="7">
    <location>
        <begin position="331"/>
        <end position="351"/>
    </location>
</feature>
<evidence type="ECO:0000256" key="3">
    <source>
        <dbReference type="ARBA" id="ARBA00022475"/>
    </source>
</evidence>
<keyword evidence="4 7" id="KW-0812">Transmembrane</keyword>
<name>A0A517QFQ2_9PLAN</name>
<feature type="domain" description="Type II secretion system protein GspF" evidence="8">
    <location>
        <begin position="378"/>
        <end position="499"/>
    </location>
</feature>
<dbReference type="PANTHER" id="PTHR30012:SF0">
    <property type="entry name" value="TYPE II SECRETION SYSTEM PROTEIN F-RELATED"/>
    <property type="match status" value="1"/>
</dbReference>
<keyword evidence="10" id="KW-1185">Reference proteome</keyword>
<dbReference type="GO" id="GO:0005886">
    <property type="term" value="C:plasma membrane"/>
    <property type="evidence" value="ECO:0007669"/>
    <property type="project" value="UniProtKB-SubCell"/>
</dbReference>
<dbReference type="EMBL" id="CP037421">
    <property type="protein sequence ID" value="QDT30463.1"/>
    <property type="molecule type" value="Genomic_DNA"/>
</dbReference>
<evidence type="ECO:0000256" key="1">
    <source>
        <dbReference type="ARBA" id="ARBA00004651"/>
    </source>
</evidence>
<feature type="domain" description="Type II secretion system protein GspF" evidence="8">
    <location>
        <begin position="183"/>
        <end position="301"/>
    </location>
</feature>
<evidence type="ECO:0000313" key="10">
    <source>
        <dbReference type="Proteomes" id="UP000315647"/>
    </source>
</evidence>
<dbReference type="InterPro" id="IPR003004">
    <property type="entry name" value="GspF/PilC"/>
</dbReference>
<dbReference type="InterPro" id="IPR042094">
    <property type="entry name" value="T2SS_GspF_sf"/>
</dbReference>
<keyword evidence="5 7" id="KW-1133">Transmembrane helix</keyword>
<evidence type="ECO:0000256" key="2">
    <source>
        <dbReference type="ARBA" id="ARBA00005745"/>
    </source>
</evidence>
<feature type="transmembrane region" description="Helical" evidence="7">
    <location>
        <begin position="75"/>
        <end position="95"/>
    </location>
</feature>
<protein>
    <submittedName>
        <fullName evidence="9">Type II secretion system protein F</fullName>
    </submittedName>
</protein>
<dbReference type="InterPro" id="IPR018076">
    <property type="entry name" value="T2SS_GspF_dom"/>
</dbReference>
<dbReference type="Pfam" id="PF00482">
    <property type="entry name" value="T2SSF"/>
    <property type="match status" value="2"/>
</dbReference>
<dbReference type="Proteomes" id="UP000315647">
    <property type="component" value="Chromosome"/>
</dbReference>
<dbReference type="PANTHER" id="PTHR30012">
    <property type="entry name" value="GENERAL SECRETION PATHWAY PROTEIN"/>
    <property type="match status" value="1"/>
</dbReference>
<sequence length="508" mass="57601">MEFLGVIFSLAFFVYFPIAGITAMMLSWRIRDFGHQGVNPLIIFCWKAYTLIMLTTSVIFLLLQVMAVVTNQLSLFGAALAGLPTVLVYCFTIYLEWQCFQLLRALNVGDDYILPQTLQNRVHLIRIGGSILLGMPLLIFVSVLVYLAPLFFLVLVFICCLLNVLALNKRSRETELLWLITFCVEKNIPLATEIDRYSKTMSGRYRNRLLNFSSRLHSGDSLSEAMAYSPGLLPQSAIVSVHIGEETKSPGIALRDAAVRATKKLHDTSDKSNLANLILYLTIILSLQFIITGFIMYFIVPKFKQIFLDFGIELPPITRSLIDASDLVYSYFYLFFPIFSLPVMILALLYFGNYFGWYNLRIPFITGWFPRLNTPHCLRQIAQAVAVESPPLIALDSVGNYHLWTDVRQQAQSAAIRIRQGHNFWESLQEADVISSAEAGLCSTAEKLGNLPYVLRTLADTIEQRSIRRMRYFTEICKPILICILAVLVGYTVLALFMPLIQLLLKYA</sequence>
<reference evidence="9 10" key="1">
    <citation type="submission" date="2019-03" db="EMBL/GenBank/DDBJ databases">
        <title>Deep-cultivation of Planctomycetes and their phenomic and genomic characterization uncovers novel biology.</title>
        <authorList>
            <person name="Wiegand S."/>
            <person name="Jogler M."/>
            <person name="Boedeker C."/>
            <person name="Pinto D."/>
            <person name="Vollmers J."/>
            <person name="Rivas-Marin E."/>
            <person name="Kohn T."/>
            <person name="Peeters S.H."/>
            <person name="Heuer A."/>
            <person name="Rast P."/>
            <person name="Oberbeckmann S."/>
            <person name="Bunk B."/>
            <person name="Jeske O."/>
            <person name="Meyerdierks A."/>
            <person name="Storesund J.E."/>
            <person name="Kallscheuer N."/>
            <person name="Luecker S."/>
            <person name="Lage O.M."/>
            <person name="Pohl T."/>
            <person name="Merkel B.J."/>
            <person name="Hornburger P."/>
            <person name="Mueller R.-W."/>
            <person name="Bruemmer F."/>
            <person name="Labrenz M."/>
            <person name="Spormann A.M."/>
            <person name="Op den Camp H."/>
            <person name="Overmann J."/>
            <person name="Amann R."/>
            <person name="Jetten M.S.M."/>
            <person name="Mascher T."/>
            <person name="Medema M.H."/>
            <person name="Devos D.P."/>
            <person name="Kaster A.-K."/>
            <person name="Ovreas L."/>
            <person name="Rohde M."/>
            <person name="Galperin M.Y."/>
            <person name="Jogler C."/>
        </authorList>
    </citation>
    <scope>NUCLEOTIDE SEQUENCE [LARGE SCALE GENOMIC DNA]</scope>
    <source>
        <strain evidence="9 10">Enr10</strain>
    </source>
</reference>
<evidence type="ECO:0000256" key="4">
    <source>
        <dbReference type="ARBA" id="ARBA00022692"/>
    </source>
</evidence>
<feature type="transmembrane region" description="Helical" evidence="7">
    <location>
        <begin position="6"/>
        <end position="28"/>
    </location>
</feature>
<accession>A0A517QFQ2</accession>
<keyword evidence="6 7" id="KW-0472">Membrane</keyword>